<proteinExistence type="predicted"/>
<organism evidence="2">
    <name type="scientific">Iconisemion striatum</name>
    <dbReference type="NCBI Taxonomy" id="60296"/>
    <lineage>
        <taxon>Eukaryota</taxon>
        <taxon>Metazoa</taxon>
        <taxon>Chordata</taxon>
        <taxon>Craniata</taxon>
        <taxon>Vertebrata</taxon>
        <taxon>Euteleostomi</taxon>
        <taxon>Actinopterygii</taxon>
        <taxon>Neopterygii</taxon>
        <taxon>Teleostei</taxon>
        <taxon>Neoteleostei</taxon>
        <taxon>Acanthomorphata</taxon>
        <taxon>Ovalentaria</taxon>
        <taxon>Atherinomorphae</taxon>
        <taxon>Cyprinodontiformes</taxon>
        <taxon>Nothobranchiidae</taxon>
        <taxon>Iconisemion</taxon>
    </lineage>
</organism>
<sequence>RPVSSLRGHAAPADRRTGGQHGEVLQVQGRLQTQHGQVRNSTARADS</sequence>
<feature type="region of interest" description="Disordered" evidence="1">
    <location>
        <begin position="28"/>
        <end position="47"/>
    </location>
</feature>
<protein>
    <submittedName>
        <fullName evidence="2">Hydroxyprostaglandin dehydrogenase 15-(NAD)</fullName>
    </submittedName>
</protein>
<accession>A0A1A7Y9M7</accession>
<gene>
    <name evidence="2" type="primary">CU928070.1</name>
</gene>
<evidence type="ECO:0000256" key="1">
    <source>
        <dbReference type="SAM" id="MobiDB-lite"/>
    </source>
</evidence>
<dbReference type="AlphaFoldDB" id="A0A1A7Y9M7"/>
<reference evidence="2" key="2">
    <citation type="submission" date="2016-06" db="EMBL/GenBank/DDBJ databases">
        <title>The genome of a short-lived fish provides insights into sex chromosome evolution and the genetic control of aging.</title>
        <authorList>
            <person name="Reichwald K."/>
            <person name="Felder M."/>
            <person name="Petzold A."/>
            <person name="Koch P."/>
            <person name="Groth M."/>
            <person name="Platzer M."/>
        </authorList>
    </citation>
    <scope>NUCLEOTIDE SEQUENCE</scope>
    <source>
        <tissue evidence="2">Brain</tissue>
    </source>
</reference>
<name>A0A1A7Y9M7_9TELE</name>
<reference evidence="2" key="1">
    <citation type="submission" date="2016-05" db="EMBL/GenBank/DDBJ databases">
        <authorList>
            <person name="Lavstsen T."/>
            <person name="Jespersen J.S."/>
        </authorList>
    </citation>
    <scope>NUCLEOTIDE SEQUENCE</scope>
    <source>
        <tissue evidence="2">Brain</tissue>
    </source>
</reference>
<feature type="compositionally biased region" description="Polar residues" evidence="1">
    <location>
        <begin position="29"/>
        <end position="47"/>
    </location>
</feature>
<feature type="non-terminal residue" evidence="2">
    <location>
        <position position="1"/>
    </location>
</feature>
<feature type="region of interest" description="Disordered" evidence="1">
    <location>
        <begin position="1"/>
        <end position="21"/>
    </location>
</feature>
<dbReference type="EMBL" id="HADX01004734">
    <property type="protein sequence ID" value="SBP26966.1"/>
    <property type="molecule type" value="Transcribed_RNA"/>
</dbReference>
<evidence type="ECO:0000313" key="2">
    <source>
        <dbReference type="EMBL" id="SBP26966.1"/>
    </source>
</evidence>